<dbReference type="STRING" id="1122125.GCA_000423185_02038"/>
<reference evidence="8" key="1">
    <citation type="submission" date="2017-05" db="EMBL/GenBank/DDBJ databases">
        <authorList>
            <person name="Macchi M."/>
            <person name="Festa S."/>
            <person name="Coppotelli B.M."/>
            <person name="Morelli I.S."/>
        </authorList>
    </citation>
    <scope>NUCLEOTIDE SEQUENCE [LARGE SCALE GENOMIC DNA]</scope>
    <source>
        <strain evidence="8">I</strain>
    </source>
</reference>
<dbReference type="InterPro" id="IPR028081">
    <property type="entry name" value="Leu-bd"/>
</dbReference>
<feature type="signal peptide" evidence="5">
    <location>
        <begin position="1"/>
        <end position="17"/>
    </location>
</feature>
<dbReference type="Proteomes" id="UP000196655">
    <property type="component" value="Unassembled WGS sequence"/>
</dbReference>
<keyword evidence="3" id="KW-0029">Amino-acid transport</keyword>
<evidence type="ECO:0000256" key="2">
    <source>
        <dbReference type="ARBA" id="ARBA00022729"/>
    </source>
</evidence>
<evidence type="ECO:0000256" key="4">
    <source>
        <dbReference type="SAM" id="MobiDB-lite"/>
    </source>
</evidence>
<dbReference type="EMBL" id="NHON01000060">
    <property type="protein sequence ID" value="OWJ64370.1"/>
    <property type="molecule type" value="Genomic_DNA"/>
</dbReference>
<dbReference type="AlphaFoldDB" id="A0A211ZGK2"/>
<feature type="domain" description="Leucine-binding protein" evidence="6">
    <location>
        <begin position="91"/>
        <end position="209"/>
    </location>
</feature>
<evidence type="ECO:0000256" key="5">
    <source>
        <dbReference type="SAM" id="SignalP"/>
    </source>
</evidence>
<dbReference type="NCBIfam" id="TIGR03863">
    <property type="entry name" value="PQQ_ABC_bind"/>
    <property type="match status" value="1"/>
</dbReference>
<accession>A0A211ZGK2</accession>
<dbReference type="SUPFAM" id="SSF53822">
    <property type="entry name" value="Periplasmic binding protein-like I"/>
    <property type="match status" value="1"/>
</dbReference>
<dbReference type="PANTHER" id="PTHR30483">
    <property type="entry name" value="LEUCINE-SPECIFIC-BINDING PROTEIN"/>
    <property type="match status" value="1"/>
</dbReference>
<dbReference type="Pfam" id="PF13458">
    <property type="entry name" value="Peripla_BP_6"/>
    <property type="match status" value="1"/>
</dbReference>
<evidence type="ECO:0000313" key="8">
    <source>
        <dbReference type="Proteomes" id="UP000196655"/>
    </source>
</evidence>
<sequence>MAALGLAAALLAIPAAAQQPAAPKLTVTIGYLGEAIPEPEPLSLVEPVAKDKGLAGARLAIVDNQTTGRFLGQDFKLDETVVPAGGDLPGAAAALAGKGIKLVVADLPADRLLQLADLPEMKDAVILNARAEDDRLRVSDCRANVFHIIPNRAMKADALAQYLAFKRWTRWVLVSGTLDDDKAFADAIRRAAKRYGAQIVEERSYEFKAGSRRSDTGEQQVQRQMTQLTQRLPDYDVLVVADESEVFGEYLPYRTWDARPVVGTQGLVPTAWHRSQEQWGGTQLQRRFQKAAGRWMLERDYAAWAAVRAVGEAVTRTGSGDPAALRSYLVSPDFQLGAFKGVPLTFRSWDQQLRQPMLLASPLMLVSVSPQDGFLHQRTPLDTLGYDEPESSCRLNPDP</sequence>
<keyword evidence="8" id="KW-1185">Reference proteome</keyword>
<dbReference type="InterPro" id="IPR022478">
    <property type="entry name" value="ABC_transptr_sub-bd_PQQ"/>
</dbReference>
<keyword evidence="2 5" id="KW-0732">Signal</keyword>
<dbReference type="Gene3D" id="3.40.50.2300">
    <property type="match status" value="2"/>
</dbReference>
<comment type="caution">
    <text evidence="7">The sequence shown here is derived from an EMBL/GenBank/DDBJ whole genome shotgun (WGS) entry which is preliminary data.</text>
</comment>
<dbReference type="InterPro" id="IPR028082">
    <property type="entry name" value="Peripla_BP_I"/>
</dbReference>
<protein>
    <submittedName>
        <fullName evidence="7">Branched-chain amino acid ABC transporter substrate-binding protein</fullName>
    </submittedName>
</protein>
<dbReference type="GO" id="GO:0006865">
    <property type="term" value="P:amino acid transport"/>
    <property type="evidence" value="ECO:0007669"/>
    <property type="project" value="UniProtKB-KW"/>
</dbReference>
<dbReference type="OrthoDB" id="5341635at2"/>
<comment type="similarity">
    <text evidence="1">Belongs to the leucine-binding protein family.</text>
</comment>
<evidence type="ECO:0000256" key="3">
    <source>
        <dbReference type="ARBA" id="ARBA00022970"/>
    </source>
</evidence>
<dbReference type="CDD" id="cd06268">
    <property type="entry name" value="PBP1_ABC_transporter_LIVBP-like"/>
    <property type="match status" value="1"/>
</dbReference>
<feature type="chain" id="PRO_5013030098" evidence="5">
    <location>
        <begin position="18"/>
        <end position="399"/>
    </location>
</feature>
<name>A0A211ZGK2_9PROT</name>
<evidence type="ECO:0000256" key="1">
    <source>
        <dbReference type="ARBA" id="ARBA00010062"/>
    </source>
</evidence>
<dbReference type="PANTHER" id="PTHR30483:SF6">
    <property type="entry name" value="PERIPLASMIC BINDING PROTEIN OF ABC TRANSPORTER FOR NATURAL AMINO ACIDS"/>
    <property type="match status" value="1"/>
</dbReference>
<dbReference type="InterPro" id="IPR051010">
    <property type="entry name" value="BCAA_transport"/>
</dbReference>
<keyword evidence="3" id="KW-0813">Transport</keyword>
<feature type="region of interest" description="Disordered" evidence="4">
    <location>
        <begin position="380"/>
        <end position="399"/>
    </location>
</feature>
<organism evidence="7 8">
    <name type="scientific">Inquilinus limosus</name>
    <dbReference type="NCBI Taxonomy" id="171674"/>
    <lineage>
        <taxon>Bacteria</taxon>
        <taxon>Pseudomonadati</taxon>
        <taxon>Pseudomonadota</taxon>
        <taxon>Alphaproteobacteria</taxon>
        <taxon>Rhodospirillales</taxon>
        <taxon>Rhodospirillaceae</taxon>
        <taxon>Inquilinus</taxon>
    </lineage>
</organism>
<proteinExistence type="inferred from homology"/>
<gene>
    <name evidence="7" type="ORF">BWR60_25195</name>
</gene>
<evidence type="ECO:0000313" key="7">
    <source>
        <dbReference type="EMBL" id="OWJ64370.1"/>
    </source>
</evidence>
<evidence type="ECO:0000259" key="6">
    <source>
        <dbReference type="Pfam" id="PF13458"/>
    </source>
</evidence>